<name>A0A5B7HZU0_PORTR</name>
<evidence type="ECO:0000313" key="1">
    <source>
        <dbReference type="EMBL" id="MPC74767.1"/>
    </source>
</evidence>
<evidence type="ECO:0000313" key="2">
    <source>
        <dbReference type="Proteomes" id="UP000324222"/>
    </source>
</evidence>
<comment type="caution">
    <text evidence="1">The sequence shown here is derived from an EMBL/GenBank/DDBJ whole genome shotgun (WGS) entry which is preliminary data.</text>
</comment>
<reference evidence="1 2" key="1">
    <citation type="submission" date="2019-05" db="EMBL/GenBank/DDBJ databases">
        <title>Another draft genome of Portunus trituberculatus and its Hox gene families provides insights of decapod evolution.</title>
        <authorList>
            <person name="Jeong J.-H."/>
            <person name="Song I."/>
            <person name="Kim S."/>
            <person name="Choi T."/>
            <person name="Kim D."/>
            <person name="Ryu S."/>
            <person name="Kim W."/>
        </authorList>
    </citation>
    <scope>NUCLEOTIDE SEQUENCE [LARGE SCALE GENOMIC DNA]</scope>
    <source>
        <tissue evidence="1">Muscle</tissue>
    </source>
</reference>
<sequence length="37" mass="4314">MRRQCVETPATLIQPGFSWRMTGARRQRQGGTIHTWV</sequence>
<protein>
    <submittedName>
        <fullName evidence="1">Uncharacterized protein</fullName>
    </submittedName>
</protein>
<dbReference type="Proteomes" id="UP000324222">
    <property type="component" value="Unassembled WGS sequence"/>
</dbReference>
<dbReference type="AlphaFoldDB" id="A0A5B7HZU0"/>
<proteinExistence type="predicted"/>
<keyword evidence="2" id="KW-1185">Reference proteome</keyword>
<gene>
    <name evidence="1" type="ORF">E2C01_069142</name>
</gene>
<organism evidence="1 2">
    <name type="scientific">Portunus trituberculatus</name>
    <name type="common">Swimming crab</name>
    <name type="synonym">Neptunus trituberculatus</name>
    <dbReference type="NCBI Taxonomy" id="210409"/>
    <lineage>
        <taxon>Eukaryota</taxon>
        <taxon>Metazoa</taxon>
        <taxon>Ecdysozoa</taxon>
        <taxon>Arthropoda</taxon>
        <taxon>Crustacea</taxon>
        <taxon>Multicrustacea</taxon>
        <taxon>Malacostraca</taxon>
        <taxon>Eumalacostraca</taxon>
        <taxon>Eucarida</taxon>
        <taxon>Decapoda</taxon>
        <taxon>Pleocyemata</taxon>
        <taxon>Brachyura</taxon>
        <taxon>Eubrachyura</taxon>
        <taxon>Portunoidea</taxon>
        <taxon>Portunidae</taxon>
        <taxon>Portuninae</taxon>
        <taxon>Portunus</taxon>
    </lineage>
</organism>
<accession>A0A5B7HZU0</accession>
<dbReference type="EMBL" id="VSRR010039664">
    <property type="protein sequence ID" value="MPC74767.1"/>
    <property type="molecule type" value="Genomic_DNA"/>
</dbReference>